<sequence>MILRNTERILFSLPDGFLKSFMPQYIVRGNEIMPVQVMNVPKGIDLLLTKALVSKEEPVIKSITTVKVKIRAM</sequence>
<proteinExistence type="predicted"/>
<dbReference type="Proteomes" id="UP001500027">
    <property type="component" value="Unassembled WGS sequence"/>
</dbReference>
<protein>
    <submittedName>
        <fullName evidence="1">Uncharacterized protein</fullName>
    </submittedName>
</protein>
<comment type="caution">
    <text evidence="1">The sequence shown here is derived from an EMBL/GenBank/DDBJ whole genome shotgun (WGS) entry which is preliminary data.</text>
</comment>
<evidence type="ECO:0000313" key="2">
    <source>
        <dbReference type="Proteomes" id="UP001500027"/>
    </source>
</evidence>
<accession>A0ABP8EEU9</accession>
<reference evidence="2" key="1">
    <citation type="journal article" date="2019" name="Int. J. Syst. Evol. Microbiol.">
        <title>The Global Catalogue of Microorganisms (GCM) 10K type strain sequencing project: providing services to taxonomists for standard genome sequencing and annotation.</title>
        <authorList>
            <consortium name="The Broad Institute Genomics Platform"/>
            <consortium name="The Broad Institute Genome Sequencing Center for Infectious Disease"/>
            <person name="Wu L."/>
            <person name="Ma J."/>
        </authorList>
    </citation>
    <scope>NUCLEOTIDE SEQUENCE [LARGE SCALE GENOMIC DNA]</scope>
    <source>
        <strain evidence="2">JCM 17452</strain>
    </source>
</reference>
<gene>
    <name evidence="1" type="ORF">GCM10022257_27680</name>
</gene>
<organism evidence="1 2">
    <name type="scientific">Hyunsoonleella aestuarii</name>
    <dbReference type="NCBI Taxonomy" id="912802"/>
    <lineage>
        <taxon>Bacteria</taxon>
        <taxon>Pseudomonadati</taxon>
        <taxon>Bacteroidota</taxon>
        <taxon>Flavobacteriia</taxon>
        <taxon>Flavobacteriales</taxon>
        <taxon>Flavobacteriaceae</taxon>
    </lineage>
</organism>
<evidence type="ECO:0000313" key="1">
    <source>
        <dbReference type="EMBL" id="GAA4270667.1"/>
    </source>
</evidence>
<dbReference type="EMBL" id="BAABAV010000003">
    <property type="protein sequence ID" value="GAA4270667.1"/>
    <property type="molecule type" value="Genomic_DNA"/>
</dbReference>
<keyword evidence="2" id="KW-1185">Reference proteome</keyword>
<name>A0ABP8EEU9_9FLAO</name>